<evidence type="ECO:0000313" key="2">
    <source>
        <dbReference type="Proteomes" id="UP000014977"/>
    </source>
</evidence>
<organism evidence="1 2">
    <name type="scientific">Desulfococcus multivorans DSM 2059</name>
    <dbReference type="NCBI Taxonomy" id="1121405"/>
    <lineage>
        <taxon>Bacteria</taxon>
        <taxon>Pseudomonadati</taxon>
        <taxon>Thermodesulfobacteriota</taxon>
        <taxon>Desulfobacteria</taxon>
        <taxon>Desulfobacterales</taxon>
        <taxon>Desulfococcaceae</taxon>
        <taxon>Desulfococcus</taxon>
    </lineage>
</organism>
<dbReference type="Proteomes" id="UP000014977">
    <property type="component" value="Unassembled WGS sequence"/>
</dbReference>
<evidence type="ECO:0000313" key="1">
    <source>
        <dbReference type="EMBL" id="EPR32746.1"/>
    </source>
</evidence>
<accession>S7T879</accession>
<dbReference type="EMBL" id="ATHJ01000130">
    <property type="protein sequence ID" value="EPR32746.1"/>
    <property type="molecule type" value="Genomic_DNA"/>
</dbReference>
<comment type="caution">
    <text evidence="1">The sequence shown here is derived from an EMBL/GenBank/DDBJ whole genome shotgun (WGS) entry which is preliminary data.</text>
</comment>
<proteinExistence type="predicted"/>
<protein>
    <submittedName>
        <fullName evidence="1">Uncharacterized protein</fullName>
    </submittedName>
</protein>
<name>S7T879_DESML</name>
<reference evidence="1 2" key="1">
    <citation type="journal article" date="2013" name="Genome Announc.">
        <title>Draft genome sequences for three mercury-methylating, sulfate-reducing bacteria.</title>
        <authorList>
            <person name="Brown S.D."/>
            <person name="Hurt R.A.Jr."/>
            <person name="Gilmour C.C."/>
            <person name="Elias D.A."/>
        </authorList>
    </citation>
    <scope>NUCLEOTIDE SEQUENCE [LARGE SCALE GENOMIC DNA]</scope>
    <source>
        <strain evidence="1 2">DSM 2059</strain>
    </source>
</reference>
<sequence>MDIGSSVLILQTKLIFNTHYFQHFHTVANVIPYFFLEKFPSIF</sequence>
<gene>
    <name evidence="1" type="ORF">dsmv_3596</name>
</gene>
<keyword evidence="2" id="KW-1185">Reference proteome</keyword>
<dbReference type="AlphaFoldDB" id="S7T879"/>